<dbReference type="InterPro" id="IPR012341">
    <property type="entry name" value="6hp_glycosidase-like_sf"/>
</dbReference>
<evidence type="ECO:0000313" key="5">
    <source>
        <dbReference type="Proteomes" id="UP001153069"/>
    </source>
</evidence>
<keyword evidence="5" id="KW-1185">Reference proteome</keyword>
<feature type="chain" id="PRO_5040384777" evidence="2">
    <location>
        <begin position="24"/>
        <end position="931"/>
    </location>
</feature>
<comment type="caution">
    <text evidence="4">The sequence shown here is derived from an EMBL/GenBank/DDBJ whole genome shotgun (WGS) entry which is preliminary data.</text>
</comment>
<name>A0A9N8D7A1_9STRA</name>
<dbReference type="InterPro" id="IPR054491">
    <property type="entry name" value="MGH1-like_GH"/>
</dbReference>
<dbReference type="OrthoDB" id="44758at2759"/>
<feature type="domain" description="Mannosylglycerate hydrolase MGH1-like glycoside hydrolase" evidence="3">
    <location>
        <begin position="503"/>
        <end position="910"/>
    </location>
</feature>
<dbReference type="Proteomes" id="UP001153069">
    <property type="component" value="Unassembled WGS sequence"/>
</dbReference>
<sequence>MVIRTPSLVGWLLFLSWLNLSFAQPISSNKSPSGLSFKLYDNAALAFSPAVSGITQTANLSLAAHSYSTETGCFLSGELSGTALFGGSTAAATTTTAVYKFSCDFTHTSSGFVWIDGHLVCSDGNSFRATDTDNPLPIDTSKPQPFRARITTNDTACQHIASFQLTWKELAKTPASDTEEQPEEYQASKEIDSNEPFEKSSSKVTFSPHLPPAEAQRDEFQKTLGYGWGAWLRHNMVSIVKLPEGIIVTPKLCQISSNTCLEFAIPDDDNIRVGLHTMDRSYVSYRMAFQTANVTVEYSVSSSDNSQLYVLVTSQEFPQNDPFDYEIQIHGRFGWYRPGTVTKTKDTTQNTPQLTFETPGFDTVNVTLTTDDWATIRNNHQHSNQPLDDNDDDHDNAPYLRVLITQPYQPIAFGSNIMDATPTIKDVQTKIKAAKDAAQAALRKRFGDDKYAVAEAVLSTSMWSTIYNPVENNGLLMPISRTEFWDFRGQSGAATTDWTYIIFDWDTLFASLLAGLGSKGIAYSNLFQVVKSKAAAGFIPNIAAGGFKSQDRTEPMIGAKVTLELYRKYKDKWPVEVVFDDLLDWNNWSLAKRSLPPLGLIALGSHEESFQPTIHNRGQSAVSTSQRQLGTLLKSNNTHTKRNGAKTSLGDDGMASARDESGMDNSPMYDGDFWNDTLHVMNLYDVGMSSLFAQEAYSLAELAEAIGKDPKLVQMLRKRGDTIRDKIQTELWDESQQAFVNRFTNGTFYRRVSPTSFYPMMAGAATQEQVESMVGAWLLNSSRFCIAPNGDFDGNDPKGCYWGLPSISADDPAFMAGDNYWRGYVWGPLVQLVHWSLQYPERHLAHLDVKDGNEKRTAKGSMEEPNWDLARKALCKQMEAMMMNQWNRHRDICENFHPSLEGDGAKDCTGTKFYHWGALAGLVGLVEDGYW</sequence>
<protein>
    <submittedName>
        <fullName evidence="4">Trehalase</fullName>
    </submittedName>
</protein>
<dbReference type="Pfam" id="PF22422">
    <property type="entry name" value="MGH1-like_GH"/>
    <property type="match status" value="1"/>
</dbReference>
<proteinExistence type="predicted"/>
<dbReference type="Gene3D" id="1.50.10.10">
    <property type="match status" value="1"/>
</dbReference>
<feature type="signal peptide" evidence="2">
    <location>
        <begin position="1"/>
        <end position="23"/>
    </location>
</feature>
<gene>
    <name evidence="4" type="ORF">SEMRO_19_G013590.1</name>
</gene>
<evidence type="ECO:0000259" key="3">
    <source>
        <dbReference type="Pfam" id="PF22422"/>
    </source>
</evidence>
<accession>A0A9N8D7A1</accession>
<dbReference type="GO" id="GO:0005975">
    <property type="term" value="P:carbohydrate metabolic process"/>
    <property type="evidence" value="ECO:0007669"/>
    <property type="project" value="InterPro"/>
</dbReference>
<feature type="region of interest" description="Disordered" evidence="1">
    <location>
        <begin position="634"/>
        <end position="663"/>
    </location>
</feature>
<dbReference type="InterPro" id="IPR008928">
    <property type="entry name" value="6-hairpin_glycosidase_sf"/>
</dbReference>
<dbReference type="EMBL" id="CAICTM010000019">
    <property type="protein sequence ID" value="CAB9497409.1"/>
    <property type="molecule type" value="Genomic_DNA"/>
</dbReference>
<evidence type="ECO:0000256" key="2">
    <source>
        <dbReference type="SAM" id="SignalP"/>
    </source>
</evidence>
<keyword evidence="2" id="KW-0732">Signal</keyword>
<reference evidence="4" key="1">
    <citation type="submission" date="2020-06" db="EMBL/GenBank/DDBJ databases">
        <authorList>
            <consortium name="Plant Systems Biology data submission"/>
        </authorList>
    </citation>
    <scope>NUCLEOTIDE SEQUENCE</scope>
    <source>
        <strain evidence="4">D6</strain>
    </source>
</reference>
<dbReference type="SUPFAM" id="SSF48208">
    <property type="entry name" value="Six-hairpin glycosidases"/>
    <property type="match status" value="1"/>
</dbReference>
<feature type="compositionally biased region" description="Basic and acidic residues" evidence="1">
    <location>
        <begin position="186"/>
        <end position="201"/>
    </location>
</feature>
<feature type="region of interest" description="Disordered" evidence="1">
    <location>
        <begin position="172"/>
        <end position="210"/>
    </location>
</feature>
<evidence type="ECO:0000313" key="4">
    <source>
        <dbReference type="EMBL" id="CAB9497409.1"/>
    </source>
</evidence>
<evidence type="ECO:0000256" key="1">
    <source>
        <dbReference type="SAM" id="MobiDB-lite"/>
    </source>
</evidence>
<dbReference type="AlphaFoldDB" id="A0A9N8D7A1"/>
<organism evidence="4 5">
    <name type="scientific">Seminavis robusta</name>
    <dbReference type="NCBI Taxonomy" id="568900"/>
    <lineage>
        <taxon>Eukaryota</taxon>
        <taxon>Sar</taxon>
        <taxon>Stramenopiles</taxon>
        <taxon>Ochrophyta</taxon>
        <taxon>Bacillariophyta</taxon>
        <taxon>Bacillariophyceae</taxon>
        <taxon>Bacillariophycidae</taxon>
        <taxon>Naviculales</taxon>
        <taxon>Naviculaceae</taxon>
        <taxon>Seminavis</taxon>
    </lineage>
</organism>